<keyword evidence="3" id="KW-1185">Reference proteome</keyword>
<dbReference type="InterPro" id="IPR046347">
    <property type="entry name" value="bZIP_sf"/>
</dbReference>
<dbReference type="EMBL" id="CAXHTA020000020">
    <property type="protein sequence ID" value="CAL5229172.1"/>
    <property type="molecule type" value="Genomic_DNA"/>
</dbReference>
<gene>
    <name evidence="2" type="primary">g12447</name>
    <name evidence="2" type="ORF">VP750_LOCUS11078</name>
</gene>
<accession>A0ABP1GD22</accession>
<feature type="compositionally biased region" description="Low complexity" evidence="1">
    <location>
        <begin position="94"/>
        <end position="113"/>
    </location>
</feature>
<name>A0ABP1GD22_9CHLO</name>
<sequence length="149" mass="16727">MCRRINNRASARRVRQKREEDLQKITGLVTRLDEERSRVMARASQFQSNCMQLAAQLKETRDRWQSTCATNVNLQRELMSLRAQVSDWQKGNRQQSASNQQQPQALQRQASAGGPTGPGTPRVPPPSNHGHRGDLAQDGSFDLGSFLAN</sequence>
<reference evidence="2 3" key="1">
    <citation type="submission" date="2024-06" db="EMBL/GenBank/DDBJ databases">
        <authorList>
            <person name="Kraege A."/>
            <person name="Thomma B."/>
        </authorList>
    </citation>
    <scope>NUCLEOTIDE SEQUENCE [LARGE SCALE GENOMIC DNA]</scope>
</reference>
<dbReference type="Proteomes" id="UP001497392">
    <property type="component" value="Unassembled WGS sequence"/>
</dbReference>
<evidence type="ECO:0000256" key="1">
    <source>
        <dbReference type="SAM" id="MobiDB-lite"/>
    </source>
</evidence>
<protein>
    <submittedName>
        <fullName evidence="2">G12447 protein</fullName>
    </submittedName>
</protein>
<proteinExistence type="predicted"/>
<evidence type="ECO:0000313" key="3">
    <source>
        <dbReference type="Proteomes" id="UP001497392"/>
    </source>
</evidence>
<organism evidence="2 3">
    <name type="scientific">Coccomyxa viridis</name>
    <dbReference type="NCBI Taxonomy" id="1274662"/>
    <lineage>
        <taxon>Eukaryota</taxon>
        <taxon>Viridiplantae</taxon>
        <taxon>Chlorophyta</taxon>
        <taxon>core chlorophytes</taxon>
        <taxon>Trebouxiophyceae</taxon>
        <taxon>Trebouxiophyceae incertae sedis</taxon>
        <taxon>Coccomyxaceae</taxon>
        <taxon>Coccomyxa</taxon>
    </lineage>
</organism>
<evidence type="ECO:0000313" key="2">
    <source>
        <dbReference type="EMBL" id="CAL5229172.1"/>
    </source>
</evidence>
<dbReference type="SUPFAM" id="SSF57959">
    <property type="entry name" value="Leucine zipper domain"/>
    <property type="match status" value="1"/>
</dbReference>
<comment type="caution">
    <text evidence="2">The sequence shown here is derived from an EMBL/GenBank/DDBJ whole genome shotgun (WGS) entry which is preliminary data.</text>
</comment>
<feature type="region of interest" description="Disordered" evidence="1">
    <location>
        <begin position="85"/>
        <end position="149"/>
    </location>
</feature>